<dbReference type="AlphaFoldDB" id="A0AB34GQJ2"/>
<dbReference type="EMBL" id="JAIQCJ010002139">
    <property type="protein sequence ID" value="KAJ8781799.1"/>
    <property type="molecule type" value="Genomic_DNA"/>
</dbReference>
<organism evidence="1 2">
    <name type="scientific">Eschrichtius robustus</name>
    <name type="common">California gray whale</name>
    <name type="synonym">Eschrichtius gibbosus</name>
    <dbReference type="NCBI Taxonomy" id="9764"/>
    <lineage>
        <taxon>Eukaryota</taxon>
        <taxon>Metazoa</taxon>
        <taxon>Chordata</taxon>
        <taxon>Craniata</taxon>
        <taxon>Vertebrata</taxon>
        <taxon>Euteleostomi</taxon>
        <taxon>Mammalia</taxon>
        <taxon>Eutheria</taxon>
        <taxon>Laurasiatheria</taxon>
        <taxon>Artiodactyla</taxon>
        <taxon>Whippomorpha</taxon>
        <taxon>Cetacea</taxon>
        <taxon>Mysticeti</taxon>
        <taxon>Eschrichtiidae</taxon>
        <taxon>Eschrichtius</taxon>
    </lineage>
</organism>
<sequence>MWPRDARNRISVPYITNSRFQEETGPRPLALGLTWIQDVT</sequence>
<keyword evidence="2" id="KW-1185">Reference proteome</keyword>
<accession>A0AB34GQJ2</accession>
<gene>
    <name evidence="1" type="ORF">J1605_010783</name>
</gene>
<reference evidence="1 2" key="1">
    <citation type="submission" date="2022-11" db="EMBL/GenBank/DDBJ databases">
        <title>Whole genome sequence of Eschrichtius robustus ER-17-0199.</title>
        <authorList>
            <person name="Bruniche-Olsen A."/>
            <person name="Black A.N."/>
            <person name="Fields C.J."/>
            <person name="Walden K."/>
            <person name="Dewoody J.A."/>
        </authorList>
    </citation>
    <scope>NUCLEOTIDE SEQUENCE [LARGE SCALE GENOMIC DNA]</scope>
    <source>
        <strain evidence="1">ER-17-0199</strain>
        <tissue evidence="1">Blubber</tissue>
    </source>
</reference>
<feature type="non-terminal residue" evidence="1">
    <location>
        <position position="40"/>
    </location>
</feature>
<dbReference type="Proteomes" id="UP001159641">
    <property type="component" value="Unassembled WGS sequence"/>
</dbReference>
<protein>
    <submittedName>
        <fullName evidence="1">Uncharacterized protein</fullName>
    </submittedName>
</protein>
<name>A0AB34GQJ2_ESCRO</name>
<evidence type="ECO:0000313" key="2">
    <source>
        <dbReference type="Proteomes" id="UP001159641"/>
    </source>
</evidence>
<comment type="caution">
    <text evidence="1">The sequence shown here is derived from an EMBL/GenBank/DDBJ whole genome shotgun (WGS) entry which is preliminary data.</text>
</comment>
<evidence type="ECO:0000313" key="1">
    <source>
        <dbReference type="EMBL" id="KAJ8781799.1"/>
    </source>
</evidence>
<proteinExistence type="predicted"/>